<accession>A0A3A8ESI3</accession>
<proteinExistence type="predicted"/>
<feature type="region of interest" description="Disordered" evidence="1">
    <location>
        <begin position="31"/>
        <end position="53"/>
    </location>
</feature>
<sequence length="400" mass="46923">MMKINHFNLGSRVLYFLLCLGGISSLSANTETTDDRAEKPSEDTAPLVIPSDPNTPRTSVAYAVKLHQLNHSEDKNLLDIIPSWIDATPTILPPESNTPIVPPTSETANRTWFDRKQRDISNWADRTSGKIDHWFGDVDPKKPADATLRIMLDNYWDKYNGYEIKPRIRGKIKLPTLERRFSVVFGDDSLDDEFDNNVANTNIDPNGEKKRLDSRQTRDNNGSLALRWSDFSKRLPFETDADLGIRSGDDIYVRLKAKRAWPLRNDFSFYAEQIYRYGIDSKNYLRTNLELTHARPNEAFLSNQFSLTYADDQDDDLWWDNRLFRQHQFFANNRFNYGLYTGGYYNNSDLRLNSWGPFMSWRQQLWREWFYVQGDLNYFNDHREDRSHYVSTFVRLEALF</sequence>
<feature type="compositionally biased region" description="Basic and acidic residues" evidence="1">
    <location>
        <begin position="206"/>
        <end position="218"/>
    </location>
</feature>
<organism evidence="3 4">
    <name type="scientific">Acinetobacter guerrae</name>
    <dbReference type="NCBI Taxonomy" id="1843371"/>
    <lineage>
        <taxon>Bacteria</taxon>
        <taxon>Pseudomonadati</taxon>
        <taxon>Pseudomonadota</taxon>
        <taxon>Gammaproteobacteria</taxon>
        <taxon>Moraxellales</taxon>
        <taxon>Moraxellaceae</taxon>
        <taxon>Acinetobacter</taxon>
    </lineage>
</organism>
<dbReference type="Proteomes" id="UP000269001">
    <property type="component" value="Unassembled WGS sequence"/>
</dbReference>
<evidence type="ECO:0000313" key="4">
    <source>
        <dbReference type="Proteomes" id="UP000269001"/>
    </source>
</evidence>
<evidence type="ECO:0000256" key="2">
    <source>
        <dbReference type="SAM" id="SignalP"/>
    </source>
</evidence>
<keyword evidence="2" id="KW-0732">Signal</keyword>
<name>A0A3A8ESI3_9GAMM</name>
<dbReference type="RefSeq" id="WP_120371104.1">
    <property type="nucleotide sequence ID" value="NZ_RAXU01000021.1"/>
</dbReference>
<dbReference type="AlphaFoldDB" id="A0A3A8ESI3"/>
<feature type="compositionally biased region" description="Basic and acidic residues" evidence="1">
    <location>
        <begin position="33"/>
        <end position="42"/>
    </location>
</feature>
<evidence type="ECO:0000256" key="1">
    <source>
        <dbReference type="SAM" id="MobiDB-lite"/>
    </source>
</evidence>
<gene>
    <name evidence="3" type="ORF">D7V21_14155</name>
</gene>
<evidence type="ECO:0008006" key="5">
    <source>
        <dbReference type="Google" id="ProtNLM"/>
    </source>
</evidence>
<keyword evidence="4" id="KW-1185">Reference proteome</keyword>
<protein>
    <recommendedName>
        <fullName evidence="5">Selenocysteine synthase</fullName>
    </recommendedName>
</protein>
<dbReference type="EMBL" id="RAXU01000021">
    <property type="protein sequence ID" value="RKG31383.1"/>
    <property type="molecule type" value="Genomic_DNA"/>
</dbReference>
<feature type="signal peptide" evidence="2">
    <location>
        <begin position="1"/>
        <end position="28"/>
    </location>
</feature>
<reference evidence="3 4" key="1">
    <citation type="submission" date="2018-09" db="EMBL/GenBank/DDBJ databases">
        <title>The draft genome of Acinetobacter spp. strains.</title>
        <authorList>
            <person name="Qin J."/>
            <person name="Feng Y."/>
            <person name="Zong Z."/>
        </authorList>
    </citation>
    <scope>NUCLEOTIDE SEQUENCE [LARGE SCALE GENOMIC DNA]</scope>
    <source>
        <strain evidence="3 4">WCHAc060096</strain>
    </source>
</reference>
<comment type="caution">
    <text evidence="3">The sequence shown here is derived from an EMBL/GenBank/DDBJ whole genome shotgun (WGS) entry which is preliminary data.</text>
</comment>
<feature type="chain" id="PRO_5017243965" description="Selenocysteine synthase" evidence="2">
    <location>
        <begin position="29"/>
        <end position="400"/>
    </location>
</feature>
<evidence type="ECO:0000313" key="3">
    <source>
        <dbReference type="EMBL" id="RKG31383.1"/>
    </source>
</evidence>
<feature type="region of interest" description="Disordered" evidence="1">
    <location>
        <begin position="196"/>
        <end position="218"/>
    </location>
</feature>